<feature type="transmembrane region" description="Helical" evidence="1">
    <location>
        <begin position="402"/>
        <end position="419"/>
    </location>
</feature>
<feature type="transmembrane region" description="Helical" evidence="1">
    <location>
        <begin position="379"/>
        <end position="396"/>
    </location>
</feature>
<name>A0ABY5DN88_9GAMM</name>
<keyword evidence="1" id="KW-0812">Transmembrane</keyword>
<dbReference type="RefSeq" id="WP_258568774.1">
    <property type="nucleotide sequence ID" value="NZ_CP092900.1"/>
</dbReference>
<sequence>MPGSRTDKLTPINLIPFEFKHIEPLKAHSFLDQRSYSSSNGHIKIDAFYQYSENQSTRLSFDAPIEIDEFDVVQYFKDQDKNPLYIEYTHNRITRAIIDSRYTSDAAIDEPVPPIIQPYIQLMIGNPPLQEIPSTENIEQSLTTYLGKVDKCEQTTSIKTWRFNRFKSKNWHFTDHKTAESVPVEGITLFVNQPKTTDDVYLSYTSNRKFYHKLGNDFKSIKEELTGATWASEIECIIHDRHTESYYAVLNSLIPGLNTQDFIWPHIAITKENPTVIPVLEEHHIQRSEDYANLTVQVLNSSEPNSMKRGYMIISSHPGLLTINPPFAYSSIPVEALSSQQTERAITRLELRRPGPLQESSALAPEETVIKKPFKRSKIWLVLSILVTSGAGLVVGLLKRMYWQYIMPGMILLSLLMLIKGKWLSRKPKASTELQDPQATETEHPFNQTHNHLGHNHLAITMTNSL</sequence>
<gene>
    <name evidence="2" type="ORF">MMH89_02350</name>
</gene>
<dbReference type="EMBL" id="CP092900">
    <property type="protein sequence ID" value="UTC24985.1"/>
    <property type="molecule type" value="Genomic_DNA"/>
</dbReference>
<keyword evidence="1" id="KW-1133">Transmembrane helix</keyword>
<evidence type="ECO:0000313" key="2">
    <source>
        <dbReference type="EMBL" id="UTC24985.1"/>
    </source>
</evidence>
<evidence type="ECO:0000313" key="3">
    <source>
        <dbReference type="Proteomes" id="UP001055955"/>
    </source>
</evidence>
<evidence type="ECO:0000256" key="1">
    <source>
        <dbReference type="SAM" id="Phobius"/>
    </source>
</evidence>
<proteinExistence type="predicted"/>
<protein>
    <submittedName>
        <fullName evidence="2">Uncharacterized protein</fullName>
    </submittedName>
</protein>
<accession>A0ABY5DN88</accession>
<reference evidence="2 3" key="1">
    <citation type="journal article" date="2022" name="Nat. Microbiol.">
        <title>The microbiome of a bacterivorous marine choanoflagellate contains a resource-demanding obligate bacterial associate.</title>
        <authorList>
            <person name="Needham D.M."/>
            <person name="Poirier C."/>
            <person name="Bachy C."/>
            <person name="George E.E."/>
            <person name="Wilken S."/>
            <person name="Yung C.C.M."/>
            <person name="Limardo A.J."/>
            <person name="Morando M."/>
            <person name="Sudek L."/>
            <person name="Malmstrom R.R."/>
            <person name="Keeling P.J."/>
            <person name="Santoro A.E."/>
            <person name="Worden A.Z."/>
        </authorList>
    </citation>
    <scope>NUCLEOTIDE SEQUENCE [LARGE SCALE GENOMIC DNA]</scope>
    <source>
        <strain evidence="2 3">Comchoano-1</strain>
    </source>
</reference>
<keyword evidence="1" id="KW-0472">Membrane</keyword>
<keyword evidence="3" id="KW-1185">Reference proteome</keyword>
<organism evidence="2 3">
    <name type="scientific">Candidatus Comchoanobacter bicostacola</name>
    <dbReference type="NCBI Taxonomy" id="2919598"/>
    <lineage>
        <taxon>Bacteria</taxon>
        <taxon>Pseudomonadati</taxon>
        <taxon>Pseudomonadota</taxon>
        <taxon>Gammaproteobacteria</taxon>
        <taxon>Candidatus Comchoanobacterales</taxon>
        <taxon>Candidatus Comchoanobacteraceae</taxon>
        <taxon>Candidatus Comchoanobacter</taxon>
    </lineage>
</organism>
<dbReference type="Proteomes" id="UP001055955">
    <property type="component" value="Chromosome"/>
</dbReference>